<dbReference type="GO" id="GO:0008270">
    <property type="term" value="F:zinc ion binding"/>
    <property type="evidence" value="ECO:0007669"/>
    <property type="project" value="UniProtKB-UniRule"/>
</dbReference>
<dbReference type="GO" id="GO:0008833">
    <property type="term" value="F:deoxyribonuclease IV (phage-T4-induced) activity"/>
    <property type="evidence" value="ECO:0007669"/>
    <property type="project" value="UniProtKB-UniRule"/>
</dbReference>
<evidence type="ECO:0000256" key="7">
    <source>
        <dbReference type="ARBA" id="ARBA00023204"/>
    </source>
</evidence>
<dbReference type="PANTHER" id="PTHR21445:SF0">
    <property type="entry name" value="APURINIC-APYRIMIDINIC ENDONUCLEASE"/>
    <property type="match status" value="1"/>
</dbReference>
<feature type="binding site" evidence="8">
    <location>
        <position position="180"/>
    </location>
    <ligand>
        <name>Zn(2+)</name>
        <dbReference type="ChEBI" id="CHEBI:29105"/>
        <label>3</label>
    </ligand>
</feature>
<keyword evidence="8" id="KW-0255">Endonuclease</keyword>
<dbReference type="GO" id="GO:0008081">
    <property type="term" value="F:phosphoric diester hydrolase activity"/>
    <property type="evidence" value="ECO:0007669"/>
    <property type="project" value="TreeGrafter"/>
</dbReference>
<dbReference type="Gene3D" id="3.20.20.150">
    <property type="entry name" value="Divalent-metal-dependent TIM barrel enzymes"/>
    <property type="match status" value="1"/>
</dbReference>
<dbReference type="SUPFAM" id="SSF51658">
    <property type="entry name" value="Xylose isomerase-like"/>
    <property type="match status" value="1"/>
</dbReference>
<dbReference type="SMART" id="SM00518">
    <property type="entry name" value="AP2Ec"/>
    <property type="match status" value="1"/>
</dbReference>
<evidence type="ECO:0000256" key="8">
    <source>
        <dbReference type="HAMAP-Rule" id="MF_00152"/>
    </source>
</evidence>
<feature type="binding site" evidence="8">
    <location>
        <position position="177"/>
    </location>
    <ligand>
        <name>Zn(2+)</name>
        <dbReference type="ChEBI" id="CHEBI:29105"/>
        <label>2</label>
    </ligand>
</feature>
<feature type="binding site" evidence="8">
    <location>
        <position position="227"/>
    </location>
    <ligand>
        <name>Zn(2+)</name>
        <dbReference type="ChEBI" id="CHEBI:29105"/>
        <label>3</label>
    </ligand>
</feature>
<dbReference type="RefSeq" id="WP_100667483.1">
    <property type="nucleotide sequence ID" value="NZ_CP024955.1"/>
</dbReference>
<feature type="domain" description="Xylose isomerase-like TIM barrel" evidence="9">
    <location>
        <begin position="21"/>
        <end position="271"/>
    </location>
</feature>
<feature type="binding site" evidence="8">
    <location>
        <position position="212"/>
    </location>
    <ligand>
        <name>Zn(2+)</name>
        <dbReference type="ChEBI" id="CHEBI:29105"/>
        <label>2</label>
    </ligand>
</feature>
<evidence type="ECO:0000259" key="9">
    <source>
        <dbReference type="Pfam" id="PF01261"/>
    </source>
</evidence>
<dbReference type="InterPro" id="IPR013022">
    <property type="entry name" value="Xyl_isomerase-like_TIM-brl"/>
</dbReference>
<dbReference type="PROSITE" id="PS00729">
    <property type="entry name" value="AP_NUCLEASE_F2_1"/>
    <property type="match status" value="1"/>
</dbReference>
<name>A0A2K8N5N9_9BACL</name>
<dbReference type="InterPro" id="IPR036237">
    <property type="entry name" value="Xyl_isomerase-like_sf"/>
</dbReference>
<evidence type="ECO:0000256" key="6">
    <source>
        <dbReference type="ARBA" id="ARBA00022833"/>
    </source>
</evidence>
<gene>
    <name evidence="8" type="primary">nfo</name>
    <name evidence="10" type="ORF">CVV65_06750</name>
</gene>
<dbReference type="CDD" id="cd00019">
    <property type="entry name" value="AP2Ec"/>
    <property type="match status" value="1"/>
</dbReference>
<evidence type="ECO:0000313" key="10">
    <source>
        <dbReference type="EMBL" id="ATY84669.1"/>
    </source>
</evidence>
<comment type="function">
    <text evidence="8">Endonuclease IV plays a role in DNA repair. It cleaves phosphodiester bonds at apurinic or apyrimidinic (AP) sites, generating a 3'-hydroxyl group and a 5'-terminal sugar phosphate.</text>
</comment>
<dbReference type="PROSITE" id="PS51432">
    <property type="entry name" value="AP_NUCLEASE_F2_4"/>
    <property type="match status" value="1"/>
</dbReference>
<dbReference type="HAMAP" id="MF_00152">
    <property type="entry name" value="Nfo"/>
    <property type="match status" value="1"/>
</dbReference>
<protein>
    <recommendedName>
        <fullName evidence="8">Probable endonuclease 4</fullName>
        <ecNumber evidence="8">3.1.21.2</ecNumber>
    </recommendedName>
    <alternativeName>
        <fullName evidence="8">Endodeoxyribonuclease IV</fullName>
    </alternativeName>
    <alternativeName>
        <fullName evidence="8">Endonuclease IV</fullName>
    </alternativeName>
</protein>
<dbReference type="NCBIfam" id="TIGR00587">
    <property type="entry name" value="nfo"/>
    <property type="match status" value="1"/>
</dbReference>
<dbReference type="PANTHER" id="PTHR21445">
    <property type="entry name" value="ENDONUCLEASE IV ENDODEOXYRIBONUCLEASE IV"/>
    <property type="match status" value="1"/>
</dbReference>
<dbReference type="AlphaFoldDB" id="A0A2K8N5N9"/>
<dbReference type="OrthoDB" id="9805666at2"/>
<keyword evidence="11" id="KW-1185">Reference proteome</keyword>
<dbReference type="InterPro" id="IPR001719">
    <property type="entry name" value="AP_endonuc_2"/>
</dbReference>
<evidence type="ECO:0000256" key="2">
    <source>
        <dbReference type="ARBA" id="ARBA00022722"/>
    </source>
</evidence>
<evidence type="ECO:0000256" key="3">
    <source>
        <dbReference type="ARBA" id="ARBA00022723"/>
    </source>
</evidence>
<dbReference type="EMBL" id="CP024955">
    <property type="protein sequence ID" value="ATY84669.1"/>
    <property type="molecule type" value="Genomic_DNA"/>
</dbReference>
<dbReference type="GO" id="GO:0003906">
    <property type="term" value="F:DNA-(apurinic or apyrimidinic site) endonuclease activity"/>
    <property type="evidence" value="ECO:0007669"/>
    <property type="project" value="TreeGrafter"/>
</dbReference>
<organism evidence="10 11">
    <name type="scientific">Kyrpidia spormannii</name>
    <dbReference type="NCBI Taxonomy" id="2055160"/>
    <lineage>
        <taxon>Bacteria</taxon>
        <taxon>Bacillati</taxon>
        <taxon>Bacillota</taxon>
        <taxon>Bacilli</taxon>
        <taxon>Bacillales</taxon>
        <taxon>Alicyclobacillaceae</taxon>
        <taxon>Kyrpidia</taxon>
    </lineage>
</organism>
<evidence type="ECO:0000313" key="11">
    <source>
        <dbReference type="Proteomes" id="UP000231932"/>
    </source>
</evidence>
<keyword evidence="6 8" id="KW-0862">Zinc</keyword>
<evidence type="ECO:0000256" key="1">
    <source>
        <dbReference type="ARBA" id="ARBA00005340"/>
    </source>
</evidence>
<dbReference type="FunFam" id="3.20.20.150:FF:000001">
    <property type="entry name" value="Probable endonuclease 4"/>
    <property type="match status" value="1"/>
</dbReference>
<proteinExistence type="inferred from homology"/>
<evidence type="ECO:0000256" key="5">
    <source>
        <dbReference type="ARBA" id="ARBA00022801"/>
    </source>
</evidence>
<comment type="cofactor">
    <cofactor evidence="8">
        <name>Zn(2+)</name>
        <dbReference type="ChEBI" id="CHEBI:29105"/>
    </cofactor>
    <text evidence="8">Binds 3 Zn(2+) ions.</text>
</comment>
<comment type="similarity">
    <text evidence="1 8">Belongs to the AP endonuclease 2 family.</text>
</comment>
<feature type="binding site" evidence="8">
    <location>
        <position position="225"/>
    </location>
    <ligand>
        <name>Zn(2+)</name>
        <dbReference type="ChEBI" id="CHEBI:29105"/>
        <label>3</label>
    </ligand>
</feature>
<evidence type="ECO:0000256" key="4">
    <source>
        <dbReference type="ARBA" id="ARBA00022763"/>
    </source>
</evidence>
<dbReference type="KEGG" id="kyr:CVV65_06750"/>
<dbReference type="GO" id="GO:0006284">
    <property type="term" value="P:base-excision repair"/>
    <property type="evidence" value="ECO:0007669"/>
    <property type="project" value="TreeGrafter"/>
</dbReference>
<accession>A0A2K8N5N9</accession>
<feature type="binding site" evidence="8">
    <location>
        <position position="67"/>
    </location>
    <ligand>
        <name>Zn(2+)</name>
        <dbReference type="ChEBI" id="CHEBI:29105"/>
        <label>1</label>
    </ligand>
</feature>
<keyword evidence="2 8" id="KW-0540">Nuclease</keyword>
<feature type="binding site" evidence="8">
    <location>
        <position position="143"/>
    </location>
    <ligand>
        <name>Zn(2+)</name>
        <dbReference type="ChEBI" id="CHEBI:29105"/>
        <label>1</label>
    </ligand>
</feature>
<comment type="catalytic activity">
    <reaction evidence="8">
        <text>Endonucleolytic cleavage to 5'-phosphooligonucleotide end-products.</text>
        <dbReference type="EC" id="3.1.21.2"/>
    </reaction>
</comment>
<dbReference type="Proteomes" id="UP000231932">
    <property type="component" value="Chromosome"/>
</dbReference>
<dbReference type="InterPro" id="IPR018246">
    <property type="entry name" value="AP_endonuc_F2_Zn_BS"/>
</dbReference>
<keyword evidence="7 8" id="KW-0234">DNA repair</keyword>
<keyword evidence="5 8" id="KW-0378">Hydrolase</keyword>
<dbReference type="EC" id="3.1.21.2" evidence="8"/>
<dbReference type="GO" id="GO:0003677">
    <property type="term" value="F:DNA binding"/>
    <property type="evidence" value="ECO:0007669"/>
    <property type="project" value="InterPro"/>
</dbReference>
<feature type="binding site" evidence="8">
    <location>
        <position position="257"/>
    </location>
    <ligand>
        <name>Zn(2+)</name>
        <dbReference type="ChEBI" id="CHEBI:29105"/>
        <label>2</label>
    </ligand>
</feature>
<sequence length="281" mass="31392">MKIGANVSIAKTGLLAAVEESIGYRATSLMIYTRSNRGGRAKPIEQFHRDEAWALMKEHGIGDPVVHAPYLINLASPKDDTWEYGIGLLREDIDRTAYLQIPWIVFHPGSHTGAGIEYGIERIATGLNRILDEAAEGPMVLLETMAGDGSKVGSRFEEIAEIIHRVERSDRLGVCGDTCHWYSAGYDIVEDFDKVLYTFDDVIGIERLKVFHINDSKNPFDSRKDRHANIGHGSIGAEALRRICHHEVLRDMPLILETPEGHYGEEIAYLRGETDALPQID</sequence>
<feature type="binding site" evidence="8">
    <location>
        <position position="107"/>
    </location>
    <ligand>
        <name>Zn(2+)</name>
        <dbReference type="ChEBI" id="CHEBI:29105"/>
        <label>1</label>
    </ligand>
</feature>
<dbReference type="Pfam" id="PF01261">
    <property type="entry name" value="AP_endonuc_2"/>
    <property type="match status" value="1"/>
</dbReference>
<keyword evidence="4 8" id="KW-0227">DNA damage</keyword>
<reference evidence="11" key="1">
    <citation type="submission" date="2017-11" db="EMBL/GenBank/DDBJ databases">
        <title>Complete Genome Sequence of Kyrpidia sp. Strain EA-1, a thermophilic, hydrogen-oxidizing Bacterium, isolated from the Azores.</title>
        <authorList>
            <person name="Reiner J.E."/>
            <person name="Lapp C.J."/>
            <person name="Bunk B."/>
            <person name="Gescher J."/>
        </authorList>
    </citation>
    <scope>NUCLEOTIDE SEQUENCE [LARGE SCALE GENOMIC DNA]</scope>
    <source>
        <strain evidence="11">EA-1</strain>
    </source>
</reference>
<keyword evidence="3 8" id="KW-0479">Metal-binding</keyword>
<feature type="binding site" evidence="8">
    <location>
        <position position="143"/>
    </location>
    <ligand>
        <name>Zn(2+)</name>
        <dbReference type="ChEBI" id="CHEBI:29105"/>
        <label>2</label>
    </ligand>
</feature>